<dbReference type="InterPro" id="IPR036097">
    <property type="entry name" value="HisK_dim/P_sf"/>
</dbReference>
<dbReference type="AlphaFoldDB" id="A0A397PBX5"/>
<gene>
    <name evidence="8" type="ORF">DFR49_1125</name>
</gene>
<dbReference type="FunFam" id="1.10.287.130:FF:000037">
    <property type="entry name" value="Hybrid sensor histidine kinase/response regulator"/>
    <property type="match status" value="1"/>
</dbReference>
<feature type="transmembrane region" description="Helical" evidence="5">
    <location>
        <begin position="41"/>
        <end position="60"/>
    </location>
</feature>
<feature type="modified residue" description="4-aspartylphosphate" evidence="4">
    <location>
        <position position="729"/>
    </location>
</feature>
<dbReference type="SMART" id="SM00448">
    <property type="entry name" value="REC"/>
    <property type="match status" value="1"/>
</dbReference>
<keyword evidence="8" id="KW-0418">Kinase</keyword>
<dbReference type="InterPro" id="IPR000014">
    <property type="entry name" value="PAS"/>
</dbReference>
<evidence type="ECO:0000256" key="2">
    <source>
        <dbReference type="ARBA" id="ARBA00012438"/>
    </source>
</evidence>
<protein>
    <recommendedName>
        <fullName evidence="2">histidine kinase</fullName>
        <ecNumber evidence="2">2.7.13.3</ecNumber>
    </recommendedName>
</protein>
<reference evidence="8 9" key="1">
    <citation type="submission" date="2018-08" db="EMBL/GenBank/DDBJ databases">
        <title>Genomic Encyclopedia of Type Strains, Phase IV (KMG-IV): sequencing the most valuable type-strain genomes for metagenomic binning, comparative biology and taxonomic classification.</title>
        <authorList>
            <person name="Goeker M."/>
        </authorList>
    </citation>
    <scope>NUCLEOTIDE SEQUENCE [LARGE SCALE GENOMIC DNA]</scope>
    <source>
        <strain evidence="8 9">DSM 25527</strain>
    </source>
</reference>
<dbReference type="Pfam" id="PF13188">
    <property type="entry name" value="PAS_8"/>
    <property type="match status" value="1"/>
</dbReference>
<dbReference type="PRINTS" id="PR00344">
    <property type="entry name" value="BCTRLSENSOR"/>
</dbReference>
<dbReference type="GO" id="GO:0000155">
    <property type="term" value="F:phosphorelay sensor kinase activity"/>
    <property type="evidence" value="ECO:0007669"/>
    <property type="project" value="InterPro"/>
</dbReference>
<dbReference type="Proteomes" id="UP000266568">
    <property type="component" value="Unassembled WGS sequence"/>
</dbReference>
<proteinExistence type="predicted"/>
<dbReference type="PANTHER" id="PTHR43065">
    <property type="entry name" value="SENSOR HISTIDINE KINASE"/>
    <property type="match status" value="1"/>
</dbReference>
<evidence type="ECO:0000256" key="1">
    <source>
        <dbReference type="ARBA" id="ARBA00000085"/>
    </source>
</evidence>
<dbReference type="SMART" id="SM00387">
    <property type="entry name" value="HATPase_c"/>
    <property type="match status" value="1"/>
</dbReference>
<dbReference type="InterPro" id="IPR011006">
    <property type="entry name" value="CheY-like_superfamily"/>
</dbReference>
<accession>A0A397PBX5</accession>
<dbReference type="RefSeq" id="WP_119035280.1">
    <property type="nucleotide sequence ID" value="NZ_QXDC01000002.1"/>
</dbReference>
<dbReference type="SUPFAM" id="SSF47384">
    <property type="entry name" value="Homodimeric domain of signal transducing histidine kinase"/>
    <property type="match status" value="1"/>
</dbReference>
<comment type="catalytic activity">
    <reaction evidence="1">
        <text>ATP + protein L-histidine = ADP + protein N-phospho-L-histidine.</text>
        <dbReference type="EC" id="2.7.13.3"/>
    </reaction>
</comment>
<keyword evidence="9" id="KW-1185">Reference proteome</keyword>
<keyword evidence="3 4" id="KW-0597">Phosphoprotein</keyword>
<feature type="domain" description="Response regulatory" evidence="7">
    <location>
        <begin position="679"/>
        <end position="793"/>
    </location>
</feature>
<dbReference type="PROSITE" id="PS50110">
    <property type="entry name" value="RESPONSE_REGULATORY"/>
    <property type="match status" value="1"/>
</dbReference>
<dbReference type="PANTHER" id="PTHR43065:SF42">
    <property type="entry name" value="TWO-COMPONENT SENSOR PPRA"/>
    <property type="match status" value="1"/>
</dbReference>
<keyword evidence="5" id="KW-0472">Membrane</keyword>
<feature type="domain" description="Histidine kinase" evidence="6">
    <location>
        <begin position="429"/>
        <end position="657"/>
    </location>
</feature>
<dbReference type="SUPFAM" id="SSF55874">
    <property type="entry name" value="ATPase domain of HSP90 chaperone/DNA topoisomerase II/histidine kinase"/>
    <property type="match status" value="1"/>
</dbReference>
<dbReference type="InterPro" id="IPR001789">
    <property type="entry name" value="Sig_transdc_resp-reg_receiver"/>
</dbReference>
<evidence type="ECO:0000256" key="3">
    <source>
        <dbReference type="ARBA" id="ARBA00022553"/>
    </source>
</evidence>
<keyword evidence="5" id="KW-1133">Transmembrane helix</keyword>
<comment type="caution">
    <text evidence="8">The sequence shown here is derived from an EMBL/GenBank/DDBJ whole genome shotgun (WGS) entry which is preliminary data.</text>
</comment>
<dbReference type="OrthoDB" id="9796100at2"/>
<dbReference type="EC" id="2.7.13.3" evidence="2"/>
<dbReference type="SUPFAM" id="SSF52172">
    <property type="entry name" value="CheY-like"/>
    <property type="match status" value="1"/>
</dbReference>
<dbReference type="Pfam" id="PF00512">
    <property type="entry name" value="HisKA"/>
    <property type="match status" value="1"/>
</dbReference>
<evidence type="ECO:0000256" key="4">
    <source>
        <dbReference type="PROSITE-ProRule" id="PRU00169"/>
    </source>
</evidence>
<sequence length="796" mass="83670">MTTRPLPPIDRLSPTRGAALIAGATGIAAALLILWMLGNVVIATAFLATAIVVGGLLIAVRRLLPAAAPDGEAAVDWSLARALAQASADAVAITDRAGRLVCANDRYEALFGGLPTPPGLPVGDSEVSLLAAAGRAAWRDGSGKVAHLVSNGTPLAAEIARAGTLEDMLIWRFHGAEGLDLAGSVAGLIAGPTGDRLAGSGIMVALVSAEGRIRAANRVFRARALGHEEGAVGGRDFARFLITDAQGAVRFEREGMDGTPVRVLQIPFLQGDGVPMLVALIDEEESSAPALGATAAATLGNLVAMMPFGTALVDRDGRFLQMNDAFVRAARVDPAAPPVYPGDLVVREDKTVIADAIRRFAGGAARASDLAVRLKGQPDEPVVLSIAGARGLGEAAVLLSLKDNSEEDRLKREVAQATKMQAVGQLAGGVAHDFNNILTAIIGHCDLMLMRHTPGDSDYDDIQQIKANSNRAASLTRQLLAFSRQQTLRPQVLQLPDVISEVSNLLKRLLGETVTLTVTHGRNLGPVRADPGQLEQVVVNLAVNARDAMLAKNPLGGGALTIQTLAVRATEVRKMASDVLPIADYTALKVSDTGAGIPLEHLGKIFEPFFTTKETGKGTGLGLSTVYGIVKQSGGYIFADSVPGKGATFTIYLPVHAAGTPAAAVPRQETKGDLWGSGTVLLVEDEDMVRAVAERALTRQGYTVVTAENGEAALERLAEGERPDLLVSDVVMPLMDGPTMVREARKLYPDLPILFMSGYAEEQLRRSIDIDNVAFLAKPFSVQQLAEAARDALTER</sequence>
<dbReference type="Gene3D" id="1.10.287.130">
    <property type="match status" value="1"/>
</dbReference>
<evidence type="ECO:0000259" key="6">
    <source>
        <dbReference type="PROSITE" id="PS50109"/>
    </source>
</evidence>
<dbReference type="Gene3D" id="3.30.565.10">
    <property type="entry name" value="Histidine kinase-like ATPase, C-terminal domain"/>
    <property type="match status" value="1"/>
</dbReference>
<dbReference type="InterPro" id="IPR005467">
    <property type="entry name" value="His_kinase_dom"/>
</dbReference>
<dbReference type="InterPro" id="IPR004358">
    <property type="entry name" value="Sig_transdc_His_kin-like_C"/>
</dbReference>
<keyword evidence="8" id="KW-0808">Transferase</keyword>
<evidence type="ECO:0000313" key="8">
    <source>
        <dbReference type="EMBL" id="RIA46582.1"/>
    </source>
</evidence>
<feature type="transmembrane region" description="Helical" evidence="5">
    <location>
        <begin position="17"/>
        <end position="35"/>
    </location>
</feature>
<evidence type="ECO:0000313" key="9">
    <source>
        <dbReference type="Proteomes" id="UP000266568"/>
    </source>
</evidence>
<dbReference type="Pfam" id="PF02518">
    <property type="entry name" value="HATPase_c"/>
    <property type="match status" value="1"/>
</dbReference>
<organism evidence="8 9">
    <name type="scientific">Hephaestia caeni</name>
    <dbReference type="NCBI Taxonomy" id="645617"/>
    <lineage>
        <taxon>Bacteria</taxon>
        <taxon>Pseudomonadati</taxon>
        <taxon>Pseudomonadota</taxon>
        <taxon>Alphaproteobacteria</taxon>
        <taxon>Sphingomonadales</taxon>
        <taxon>Sphingomonadaceae</taxon>
        <taxon>Hephaestia</taxon>
    </lineage>
</organism>
<name>A0A397PBX5_9SPHN</name>
<dbReference type="PROSITE" id="PS50109">
    <property type="entry name" value="HIS_KIN"/>
    <property type="match status" value="1"/>
</dbReference>
<dbReference type="InterPro" id="IPR003594">
    <property type="entry name" value="HATPase_dom"/>
</dbReference>
<dbReference type="InterPro" id="IPR036890">
    <property type="entry name" value="HATPase_C_sf"/>
</dbReference>
<evidence type="ECO:0000259" key="7">
    <source>
        <dbReference type="PROSITE" id="PS50110"/>
    </source>
</evidence>
<dbReference type="Gene3D" id="3.40.50.2300">
    <property type="match status" value="1"/>
</dbReference>
<dbReference type="InterPro" id="IPR003661">
    <property type="entry name" value="HisK_dim/P_dom"/>
</dbReference>
<evidence type="ECO:0000256" key="5">
    <source>
        <dbReference type="SAM" id="Phobius"/>
    </source>
</evidence>
<dbReference type="EMBL" id="QXDC01000002">
    <property type="protein sequence ID" value="RIA46582.1"/>
    <property type="molecule type" value="Genomic_DNA"/>
</dbReference>
<dbReference type="CDD" id="cd00082">
    <property type="entry name" value="HisKA"/>
    <property type="match status" value="1"/>
</dbReference>
<keyword evidence="5" id="KW-0812">Transmembrane</keyword>
<dbReference type="SMART" id="SM00388">
    <property type="entry name" value="HisKA"/>
    <property type="match status" value="1"/>
</dbReference>
<dbReference type="Pfam" id="PF00072">
    <property type="entry name" value="Response_reg"/>
    <property type="match status" value="1"/>
</dbReference>